<dbReference type="PANTHER" id="PTHR43432">
    <property type="entry name" value="SLR0285 PROTEIN"/>
    <property type="match status" value="1"/>
</dbReference>
<dbReference type="SFLD" id="SFLDS00029">
    <property type="entry name" value="Radical_SAM"/>
    <property type="match status" value="1"/>
</dbReference>
<dbReference type="SMART" id="SM00729">
    <property type="entry name" value="Elp3"/>
    <property type="match status" value="1"/>
</dbReference>
<dbReference type="Gene3D" id="3.80.30.30">
    <property type="match status" value="1"/>
</dbReference>
<dbReference type="SUPFAM" id="SSF102114">
    <property type="entry name" value="Radical SAM enzymes"/>
    <property type="match status" value="1"/>
</dbReference>
<gene>
    <name evidence="6" type="ORF">BC739_005974</name>
</gene>
<feature type="domain" description="Radical SAM core" evidence="5">
    <location>
        <begin position="311"/>
        <end position="558"/>
    </location>
</feature>
<dbReference type="InterPro" id="IPR006638">
    <property type="entry name" value="Elp3/MiaA/NifB-like_rSAM"/>
</dbReference>
<sequence>MLFGLWRPGGPTTPTLAKELITLITGIRPDRRVHVGTDGAYLCRTLRHLPSNVTLTGPPPRHAGLYELHPDSAQAQQSRRRGRPRVRAQLVRVIAVREPRTPGFAVVTTDLTTSTAQIIERHAARWAIEIAFHDATHLTGAGEARNRTRRTVERTAPFVILVHTLVVLWYHLAGHSPKVVTEHRRSARWYTTKTHPSYQDMLIKLRRVLIAAHYRADLAGDPTPRTNPCDPPGLGRRHSLTAKLKVTRFDTNSNACSNGGVRWDEQRPDREPPALLGLSGLVRSVRSPEFAGVVFHEVRAKTVLNKVPGDSPMPFRWTVNPYRGCSHGCTYCFARNTHTYLDLDAGHDFNSQVVVKVNAAEVLAARLNSPRWTREHVAMGTNTDPYQRAEGRYQLMPGIIRALADSGTPFSILTKGTTLARDLPLLAQAATRVPVGLGVSIALVDRHLQRSLEPGTPSPQARLELVRKIRDAGLPCGVFVAPVLPALTDSVEHLDSLLGEIAAAGATGVTVLALHLRPGAKQWFAQWLRREHPDLVEGYRALYGTGSYVDKRYRAWLSARVKPLLRKHGLASGQGTARGVPGADQEATWPAGALPTDPAVPAQRVDQEQLTLL</sequence>
<dbReference type="CDD" id="cd01335">
    <property type="entry name" value="Radical_SAM"/>
    <property type="match status" value="1"/>
</dbReference>
<keyword evidence="2" id="KW-0408">Iron</keyword>
<keyword evidence="3" id="KW-0411">Iron-sulfur</keyword>
<dbReference type="Proteomes" id="UP000517916">
    <property type="component" value="Unassembled WGS sequence"/>
</dbReference>
<comment type="caution">
    <text evidence="6">The sequence shown here is derived from an EMBL/GenBank/DDBJ whole genome shotgun (WGS) entry which is preliminary data.</text>
</comment>
<name>A0ABR6BPE5_9PSEU</name>
<dbReference type="InterPro" id="IPR058240">
    <property type="entry name" value="rSAM_sf"/>
</dbReference>
<dbReference type="PANTHER" id="PTHR43432:SF3">
    <property type="entry name" value="SLR0285 PROTEIN"/>
    <property type="match status" value="1"/>
</dbReference>
<dbReference type="InterPro" id="IPR012337">
    <property type="entry name" value="RNaseH-like_sf"/>
</dbReference>
<evidence type="ECO:0000256" key="3">
    <source>
        <dbReference type="ARBA" id="ARBA00023014"/>
    </source>
</evidence>
<evidence type="ECO:0000313" key="7">
    <source>
        <dbReference type="Proteomes" id="UP000517916"/>
    </source>
</evidence>
<dbReference type="SFLD" id="SFLDG01084">
    <property type="entry name" value="Uncharacterised_Radical_SAM_Su"/>
    <property type="match status" value="1"/>
</dbReference>
<dbReference type="NCBIfam" id="NF038135">
    <property type="entry name" value="rSAM_Rv2578c"/>
    <property type="match status" value="1"/>
</dbReference>
<dbReference type="InterPro" id="IPR040086">
    <property type="entry name" value="MJ0683-like"/>
</dbReference>
<reference evidence="6 7" key="1">
    <citation type="submission" date="2020-08" db="EMBL/GenBank/DDBJ databases">
        <title>Genomic Encyclopedia of Archaeal and Bacterial Type Strains, Phase II (KMG-II): from individual species to whole genera.</title>
        <authorList>
            <person name="Goeker M."/>
        </authorList>
    </citation>
    <scope>NUCLEOTIDE SEQUENCE [LARGE SCALE GENOMIC DNA]</scope>
    <source>
        <strain evidence="6 7">DSM 43850</strain>
    </source>
</reference>
<evidence type="ECO:0000256" key="2">
    <source>
        <dbReference type="ARBA" id="ARBA00023004"/>
    </source>
</evidence>
<organism evidence="6 7">
    <name type="scientific">Kutzneria viridogrisea</name>
    <dbReference type="NCBI Taxonomy" id="47990"/>
    <lineage>
        <taxon>Bacteria</taxon>
        <taxon>Bacillati</taxon>
        <taxon>Actinomycetota</taxon>
        <taxon>Actinomycetes</taxon>
        <taxon>Pseudonocardiales</taxon>
        <taxon>Pseudonocardiaceae</taxon>
        <taxon>Kutzneria</taxon>
    </lineage>
</organism>
<dbReference type="RefSeq" id="WP_182839015.1">
    <property type="nucleotide sequence ID" value="NZ_JACJID010000004.1"/>
</dbReference>
<evidence type="ECO:0000313" key="6">
    <source>
        <dbReference type="EMBL" id="MBA8928757.1"/>
    </source>
</evidence>
<dbReference type="EMBL" id="JACJID010000004">
    <property type="protein sequence ID" value="MBA8928757.1"/>
    <property type="molecule type" value="Genomic_DNA"/>
</dbReference>
<proteinExistence type="predicted"/>
<dbReference type="SUPFAM" id="SSF53098">
    <property type="entry name" value="Ribonuclease H-like"/>
    <property type="match status" value="1"/>
</dbReference>
<evidence type="ECO:0000256" key="1">
    <source>
        <dbReference type="ARBA" id="ARBA00022723"/>
    </source>
</evidence>
<protein>
    <submittedName>
        <fullName evidence="6">DNA repair photolyase</fullName>
    </submittedName>
</protein>
<keyword evidence="7" id="KW-1185">Reference proteome</keyword>
<dbReference type="PROSITE" id="PS51918">
    <property type="entry name" value="RADICAL_SAM"/>
    <property type="match status" value="1"/>
</dbReference>
<evidence type="ECO:0000259" key="5">
    <source>
        <dbReference type="PROSITE" id="PS51918"/>
    </source>
</evidence>
<keyword evidence="1" id="KW-0479">Metal-binding</keyword>
<evidence type="ECO:0000256" key="4">
    <source>
        <dbReference type="SAM" id="MobiDB-lite"/>
    </source>
</evidence>
<accession>A0ABR6BPE5</accession>
<dbReference type="InterPro" id="IPR007197">
    <property type="entry name" value="rSAM"/>
</dbReference>
<dbReference type="Pfam" id="PF04055">
    <property type="entry name" value="Radical_SAM"/>
    <property type="match status" value="1"/>
</dbReference>
<feature type="region of interest" description="Disordered" evidence="4">
    <location>
        <begin position="571"/>
        <end position="599"/>
    </location>
</feature>